<feature type="region of interest" description="Disordered" evidence="2">
    <location>
        <begin position="537"/>
        <end position="565"/>
    </location>
</feature>
<dbReference type="InterPro" id="IPR036034">
    <property type="entry name" value="PDZ_sf"/>
</dbReference>
<dbReference type="Pfam" id="PF17820">
    <property type="entry name" value="PDZ_6"/>
    <property type="match status" value="1"/>
</dbReference>
<evidence type="ECO:0000256" key="2">
    <source>
        <dbReference type="SAM" id="MobiDB-lite"/>
    </source>
</evidence>
<dbReference type="PROSITE" id="PS50106">
    <property type="entry name" value="PDZ"/>
    <property type="match status" value="1"/>
</dbReference>
<keyword evidence="5" id="KW-1185">Reference proteome</keyword>
<comment type="caution">
    <text evidence="4">The sequence shown here is derived from an EMBL/GenBank/DDBJ whole genome shotgun (WGS) entry which is preliminary data.</text>
</comment>
<dbReference type="Proteomes" id="UP000221165">
    <property type="component" value="Unassembled WGS sequence"/>
</dbReference>
<dbReference type="SUPFAM" id="SSF50494">
    <property type="entry name" value="Trypsin-like serine proteases"/>
    <property type="match status" value="1"/>
</dbReference>
<evidence type="ECO:0000313" key="4">
    <source>
        <dbReference type="EMBL" id="PHJ25119.1"/>
    </source>
</evidence>
<dbReference type="InterPro" id="IPR001478">
    <property type="entry name" value="PDZ"/>
</dbReference>
<dbReference type="SUPFAM" id="SSF50156">
    <property type="entry name" value="PDZ domain-like"/>
    <property type="match status" value="1"/>
</dbReference>
<feature type="region of interest" description="Disordered" evidence="2">
    <location>
        <begin position="427"/>
        <end position="460"/>
    </location>
</feature>
<dbReference type="GeneID" id="94424439"/>
<evidence type="ECO:0000256" key="1">
    <source>
        <dbReference type="ARBA" id="ARBA00010541"/>
    </source>
</evidence>
<dbReference type="Gene3D" id="2.40.10.10">
    <property type="entry name" value="Trypsin-like serine proteases"/>
    <property type="match status" value="1"/>
</dbReference>
<dbReference type="SMART" id="SM00228">
    <property type="entry name" value="PDZ"/>
    <property type="match status" value="1"/>
</dbReference>
<dbReference type="OrthoDB" id="4217619at2759"/>
<protein>
    <submittedName>
        <fullName evidence="4">Protease do</fullName>
    </submittedName>
</protein>
<dbReference type="VEuPathDB" id="ToxoDB:CSUI_001022"/>
<feature type="compositionally biased region" description="Basic residues" evidence="2">
    <location>
        <begin position="146"/>
        <end position="156"/>
    </location>
</feature>
<evidence type="ECO:0000313" key="5">
    <source>
        <dbReference type="Proteomes" id="UP000221165"/>
    </source>
</evidence>
<feature type="region of interest" description="Disordered" evidence="2">
    <location>
        <begin position="208"/>
        <end position="234"/>
    </location>
</feature>
<evidence type="ECO:0000259" key="3">
    <source>
        <dbReference type="PROSITE" id="PS50106"/>
    </source>
</evidence>
<dbReference type="GO" id="GO:0006508">
    <property type="term" value="P:proteolysis"/>
    <property type="evidence" value="ECO:0007669"/>
    <property type="project" value="UniProtKB-KW"/>
</dbReference>
<name>A0A2C6LBV4_9APIC</name>
<dbReference type="PANTHER" id="PTHR22939">
    <property type="entry name" value="SERINE PROTEASE FAMILY S1C HTRA-RELATED"/>
    <property type="match status" value="1"/>
</dbReference>
<reference evidence="4 5" key="1">
    <citation type="journal article" date="2017" name="Int. J. Parasitol.">
        <title>The genome of the protozoan parasite Cystoisospora suis and a reverse vaccinology approach to identify vaccine candidates.</title>
        <authorList>
            <person name="Palmieri N."/>
            <person name="Shrestha A."/>
            <person name="Ruttkowski B."/>
            <person name="Beck T."/>
            <person name="Vogl C."/>
            <person name="Tomley F."/>
            <person name="Blake D.P."/>
            <person name="Joachim A."/>
        </authorList>
    </citation>
    <scope>NUCLEOTIDE SEQUENCE [LARGE SCALE GENOMIC DNA]</scope>
    <source>
        <strain evidence="4 5">Wien I</strain>
    </source>
</reference>
<dbReference type="InterPro" id="IPR041489">
    <property type="entry name" value="PDZ_6"/>
</dbReference>
<feature type="region of interest" description="Disordered" evidence="2">
    <location>
        <begin position="141"/>
        <end position="163"/>
    </location>
</feature>
<dbReference type="InterPro" id="IPR043504">
    <property type="entry name" value="Peptidase_S1_PA_chymotrypsin"/>
</dbReference>
<dbReference type="EMBL" id="MIGC01000404">
    <property type="protein sequence ID" value="PHJ25119.1"/>
    <property type="molecule type" value="Genomic_DNA"/>
</dbReference>
<dbReference type="AlphaFoldDB" id="A0A2C6LBV4"/>
<dbReference type="GO" id="GO:0004252">
    <property type="term" value="F:serine-type endopeptidase activity"/>
    <property type="evidence" value="ECO:0007669"/>
    <property type="project" value="TreeGrafter"/>
</dbReference>
<dbReference type="PANTHER" id="PTHR22939:SF129">
    <property type="entry name" value="SERINE PROTEASE HTRA2, MITOCHONDRIAL"/>
    <property type="match status" value="1"/>
</dbReference>
<comment type="similarity">
    <text evidence="1">Belongs to the peptidase S1C family.</text>
</comment>
<organism evidence="4 5">
    <name type="scientific">Cystoisospora suis</name>
    <dbReference type="NCBI Taxonomy" id="483139"/>
    <lineage>
        <taxon>Eukaryota</taxon>
        <taxon>Sar</taxon>
        <taxon>Alveolata</taxon>
        <taxon>Apicomplexa</taxon>
        <taxon>Conoidasida</taxon>
        <taxon>Coccidia</taxon>
        <taxon>Eucoccidiorida</taxon>
        <taxon>Eimeriorina</taxon>
        <taxon>Sarcocystidae</taxon>
        <taxon>Cystoisospora</taxon>
    </lineage>
</organism>
<dbReference type="Gene3D" id="2.40.10.120">
    <property type="match status" value="1"/>
</dbReference>
<dbReference type="Gene3D" id="2.30.42.10">
    <property type="match status" value="1"/>
</dbReference>
<keyword evidence="4" id="KW-0645">Protease</keyword>
<dbReference type="InterPro" id="IPR009003">
    <property type="entry name" value="Peptidase_S1_PA"/>
</dbReference>
<accession>A0A2C6LBV4</accession>
<dbReference type="RefSeq" id="XP_067926791.1">
    <property type="nucleotide sequence ID" value="XM_068061228.1"/>
</dbReference>
<gene>
    <name evidence="4" type="ORF">CSUI_001022</name>
</gene>
<proteinExistence type="inferred from homology"/>
<dbReference type="Pfam" id="PF13365">
    <property type="entry name" value="Trypsin_2"/>
    <property type="match status" value="1"/>
</dbReference>
<feature type="compositionally biased region" description="Basic residues" evidence="2">
    <location>
        <begin position="546"/>
        <end position="558"/>
    </location>
</feature>
<feature type="domain" description="PDZ" evidence="3">
    <location>
        <begin position="659"/>
        <end position="769"/>
    </location>
</feature>
<sequence>MLSLPSNRSRGLPCLASECCLSQYRVTGVIFSVSEMNAAMFYERASVMEPSRRVAMMALSHRIHPRLSSSLFSSEVSPKRPRSASWSPVERSLHTEVRSSTSITVGPRELRFFCRDALGDVEQFAQSPSYQRTTKAELARLSSQRMPRKTSNHHPRVHIDHGHSGDIPSPPSYAGVYGFLVLGSLTLYPVEEEREKRESLPLGFVKEEEDTPISTTKPITGETPSPDGFPMSSGATERSLEKVLFLRSVLAQKSCLCQQRHHGRVARFPISSTKYSLRVAKTAFIHNKARSISTSFCGSEREAARPAYLSGPIASCAEPVETEKETEGGATAVAACRSGYLEQPVIKVMNELGPCVVRVYRVKRRVKVKRHGRLEASQDWTTGRPVKDQEEGYTVDYLGSGFVYKPEGVILTAAHLFDAQVETDALNRPDSEKPRPIGAHQHSFPEEFHPSGHASSDSLSHQGRSSRLVACCAASHSPASPVPDFCASSSVACQEAHDELAEMETAYVVKLSDGRLFRAAIEGVDVNSDVAVLRVEAPSQETPKLPHAKTGQRSRGTPRNRSSGDFLVRRPVQGELVVACGATEYGDEPVGVCGVVCQPQQAFLSLGAGTSVRFIQLGLITLPGMSGSPVCNLRGEVVGMVVKKFQDYGLALPIQFVLSVAAQLEGTGTYTPPSLGLIFRATSDSEAIADFVVSGATAGFPKTFSTAPRNSLLVDGIVPGSAAEKAGLRRGDLVTEIDGTRVTALSELFDWVTSKAPGDKVTFKIKRGSATFLYPVTLSAPNRPSLP</sequence>
<keyword evidence="4" id="KW-0378">Hydrolase</keyword>